<dbReference type="RefSeq" id="WP_122234963.1">
    <property type="nucleotide sequence ID" value="NZ_RBOV01000102.1"/>
</dbReference>
<sequence length="204" mass="23113">MNKIILSVTKNESESLINMNDSSKAKLVKKHDGKCSACRVDIAGCAYFHEEGSKILPLCPLCYYPLHIDKVVMKFPGQIILLPEISQIELNATLRAMEYIKLNSAGFGEIRDAVEIFEVLLKERADLADGFYAEGVSNVSLLGQVLTSLSDEDYSKRETGLYGLRFMHNMNNYGDEMKAWDKELSRFKPEAWTKLIKKVSEYTQ</sequence>
<proteinExistence type="predicted"/>
<accession>A0A3M3JRW8</accession>
<evidence type="ECO:0000313" key="1">
    <source>
        <dbReference type="EMBL" id="RMN13417.1"/>
    </source>
</evidence>
<dbReference type="Proteomes" id="UP000271468">
    <property type="component" value="Unassembled WGS sequence"/>
</dbReference>
<dbReference type="AlphaFoldDB" id="A0A3M3JRW8"/>
<dbReference type="EMBL" id="RBOV01000102">
    <property type="protein sequence ID" value="RMN13417.1"/>
    <property type="molecule type" value="Genomic_DNA"/>
</dbReference>
<organism evidence="1 2">
    <name type="scientific">Pseudomonas syringae pv. coriandricola</name>
    <dbReference type="NCBI Taxonomy" id="264453"/>
    <lineage>
        <taxon>Bacteria</taxon>
        <taxon>Pseudomonadati</taxon>
        <taxon>Pseudomonadota</taxon>
        <taxon>Gammaproteobacteria</taxon>
        <taxon>Pseudomonadales</taxon>
        <taxon>Pseudomonadaceae</taxon>
        <taxon>Pseudomonas</taxon>
    </lineage>
</organism>
<reference evidence="1 2" key="1">
    <citation type="submission" date="2018-08" db="EMBL/GenBank/DDBJ databases">
        <title>Recombination of ecologically and evolutionarily significant loci maintains genetic cohesion in the Pseudomonas syringae species complex.</title>
        <authorList>
            <person name="Dillon M."/>
            <person name="Thakur S."/>
            <person name="Almeida R.N.D."/>
            <person name="Weir B.S."/>
            <person name="Guttman D.S."/>
        </authorList>
    </citation>
    <scope>NUCLEOTIDE SEQUENCE [LARGE SCALE GENOMIC DNA]</scope>
    <source>
        <strain evidence="1 2">ICMP 12341</strain>
    </source>
</reference>
<protein>
    <submittedName>
        <fullName evidence="1">Putative IcmJ-like type IV secretion system protein</fullName>
    </submittedName>
</protein>
<comment type="caution">
    <text evidence="1">The sequence shown here is derived from an EMBL/GenBank/DDBJ whole genome shotgun (WGS) entry which is preliminary data.</text>
</comment>
<gene>
    <name evidence="1" type="ORF">ALQ65_03658</name>
</gene>
<name>A0A3M3JRW8_9PSED</name>
<evidence type="ECO:0000313" key="2">
    <source>
        <dbReference type="Proteomes" id="UP000271468"/>
    </source>
</evidence>